<keyword evidence="4" id="KW-1185">Reference proteome</keyword>
<reference evidence="3" key="1">
    <citation type="submission" date="2021-03" db="EMBL/GenBank/DDBJ databases">
        <title>Whole genome sequence of Streptomyces bomunensis MMS17-BM035.</title>
        <authorList>
            <person name="Lee J.H."/>
        </authorList>
    </citation>
    <scope>NUCLEOTIDE SEQUENCE</scope>
    <source>
        <strain evidence="3">MMS17-BM035</strain>
    </source>
</reference>
<evidence type="ECO:0000256" key="1">
    <source>
        <dbReference type="ARBA" id="ARBA00007047"/>
    </source>
</evidence>
<dbReference type="SUPFAM" id="SSF100950">
    <property type="entry name" value="NagB/RpiA/CoA transferase-like"/>
    <property type="match status" value="1"/>
</dbReference>
<dbReference type="GO" id="GO:0008410">
    <property type="term" value="F:CoA-transferase activity"/>
    <property type="evidence" value="ECO:0007669"/>
    <property type="project" value="InterPro"/>
</dbReference>
<dbReference type="AlphaFoldDB" id="A0A940MHK4"/>
<dbReference type="Proteomes" id="UP000670475">
    <property type="component" value="Unassembled WGS sequence"/>
</dbReference>
<dbReference type="Pfam" id="PF01144">
    <property type="entry name" value="CoA_trans"/>
    <property type="match status" value="1"/>
</dbReference>
<dbReference type="InterPro" id="IPR004165">
    <property type="entry name" value="CoA_trans_fam_I"/>
</dbReference>
<dbReference type="InterPro" id="IPR037171">
    <property type="entry name" value="NagB/RpiA_transferase-like"/>
</dbReference>
<comment type="similarity">
    <text evidence="1">Belongs to the 3-oxoacid CoA-transferase subunit B family.</text>
</comment>
<dbReference type="Gene3D" id="3.40.1080.10">
    <property type="entry name" value="Glutaconate Coenzyme A-transferase"/>
    <property type="match status" value="1"/>
</dbReference>
<evidence type="ECO:0000256" key="2">
    <source>
        <dbReference type="SAM" id="MobiDB-lite"/>
    </source>
</evidence>
<name>A0A940MHK4_9ACTN</name>
<feature type="region of interest" description="Disordered" evidence="2">
    <location>
        <begin position="1"/>
        <end position="22"/>
    </location>
</feature>
<dbReference type="PANTHER" id="PTHR43293:SF3">
    <property type="entry name" value="CHOLESTEROL RING-CLEAVING HYDROLASE IPDB SUBUNIT"/>
    <property type="match status" value="1"/>
</dbReference>
<evidence type="ECO:0000313" key="3">
    <source>
        <dbReference type="EMBL" id="MBP0458718.1"/>
    </source>
</evidence>
<dbReference type="SMART" id="SM00882">
    <property type="entry name" value="CoA_trans"/>
    <property type="match status" value="1"/>
</dbReference>
<proteinExistence type="inferred from homology"/>
<comment type="caution">
    <text evidence="3">The sequence shown here is derived from an EMBL/GenBank/DDBJ whole genome shotgun (WGS) entry which is preliminary data.</text>
</comment>
<accession>A0A940MHK4</accession>
<dbReference type="PANTHER" id="PTHR43293">
    <property type="entry name" value="ACETATE COA-TRANSFERASE YDIF"/>
    <property type="match status" value="1"/>
</dbReference>
<dbReference type="EMBL" id="JAGIQL010000049">
    <property type="protein sequence ID" value="MBP0458718.1"/>
    <property type="molecule type" value="Genomic_DNA"/>
</dbReference>
<sequence>MSEPAEDERTAAAAEPAAHGVTSDELMEVNAARALAGSRTCFVGIGLPSTAANLARATHEPDLVLIYESGTIGSRPTRLPLSIGDGELAETADAVVTVPEMFNYWLQGGRIDVGFLGAAQVDRFANVNTTVVSRGAGRPEARLPGAGGAPEIAANCRKVLLVLRHSRRGFVPALDFVTTMGHGSGPGDRAKYGMRGEGPAAVITDLGILRPDPATAELVLTETHPGVTVEQVRDATGWDLRVAPSVTTTAPPTEHELAALRALKAAGRKGRETS</sequence>
<organism evidence="3 4">
    <name type="scientific">Streptomyces montanisoli</name>
    <dbReference type="NCBI Taxonomy" id="2798581"/>
    <lineage>
        <taxon>Bacteria</taxon>
        <taxon>Bacillati</taxon>
        <taxon>Actinomycetota</taxon>
        <taxon>Actinomycetes</taxon>
        <taxon>Kitasatosporales</taxon>
        <taxon>Streptomycetaceae</taxon>
        <taxon>Streptomyces</taxon>
    </lineage>
</organism>
<gene>
    <name evidence="3" type="ORF">JFN87_14580</name>
</gene>
<protein>
    <submittedName>
        <fullName evidence="3">CoA-transferase subunit beta</fullName>
    </submittedName>
</protein>
<evidence type="ECO:0000313" key="4">
    <source>
        <dbReference type="Proteomes" id="UP000670475"/>
    </source>
</evidence>